<comment type="subcellular location">
    <subcellularLocation>
        <location evidence="4">Secreted</location>
    </subcellularLocation>
    <subcellularLocation>
        <location evidence="4">Bacterial flagellum</location>
    </subcellularLocation>
</comment>
<dbReference type="InterPro" id="IPR001029">
    <property type="entry name" value="Flagellin_N"/>
</dbReference>
<keyword evidence="7" id="KW-0282">Flagellum</keyword>
<evidence type="ECO:0000313" key="8">
    <source>
        <dbReference type="Proteomes" id="UP001575105"/>
    </source>
</evidence>
<feature type="domain" description="Flagellin N-terminal" evidence="5">
    <location>
        <begin position="4"/>
        <end position="142"/>
    </location>
</feature>
<evidence type="ECO:0000259" key="5">
    <source>
        <dbReference type="Pfam" id="PF00669"/>
    </source>
</evidence>
<dbReference type="PANTHER" id="PTHR42792:SF2">
    <property type="entry name" value="FLAGELLIN"/>
    <property type="match status" value="1"/>
</dbReference>
<dbReference type="RefSeq" id="WP_425346049.1">
    <property type="nucleotide sequence ID" value="NZ_JBGUBD010000007.1"/>
</dbReference>
<keyword evidence="2 4" id="KW-0964">Secreted</keyword>
<keyword evidence="7" id="KW-0966">Cell projection</keyword>
<gene>
    <name evidence="7" type="ORF">ACERK3_12590</name>
</gene>
<dbReference type="Proteomes" id="UP001575105">
    <property type="component" value="Unassembled WGS sequence"/>
</dbReference>
<protein>
    <recommendedName>
        <fullName evidence="4">Flagellin</fullName>
    </recommendedName>
</protein>
<dbReference type="InterPro" id="IPR001492">
    <property type="entry name" value="Flagellin"/>
</dbReference>
<name>A0ABV4U736_9BACT</name>
<dbReference type="InterPro" id="IPR010810">
    <property type="entry name" value="Flagellin_hook_IN_motif"/>
</dbReference>
<comment type="function">
    <text evidence="4">Flagellin is the subunit protein which polymerizes to form the filaments of bacterial flagella.</text>
</comment>
<dbReference type="Gene3D" id="1.20.1330.10">
    <property type="entry name" value="f41 fragment of flagellin, N-terminal domain"/>
    <property type="match status" value="2"/>
</dbReference>
<dbReference type="InterPro" id="IPR046358">
    <property type="entry name" value="Flagellin_C"/>
</dbReference>
<evidence type="ECO:0000256" key="3">
    <source>
        <dbReference type="ARBA" id="ARBA00023143"/>
    </source>
</evidence>
<evidence type="ECO:0000256" key="2">
    <source>
        <dbReference type="ARBA" id="ARBA00022525"/>
    </source>
</evidence>
<dbReference type="Pfam" id="PF07196">
    <property type="entry name" value="Flagellin_IN"/>
    <property type="match status" value="1"/>
</dbReference>
<evidence type="ECO:0000313" key="7">
    <source>
        <dbReference type="EMBL" id="MFA9479122.1"/>
    </source>
</evidence>
<reference evidence="7 8" key="1">
    <citation type="submission" date="2024-08" db="EMBL/GenBank/DDBJ databases">
        <title>Whole-genome sequencing of halo(alkali)philic microorganisms from hypersaline lakes.</title>
        <authorList>
            <person name="Sorokin D.Y."/>
            <person name="Merkel A.Y."/>
            <person name="Messina E."/>
            <person name="Yakimov M."/>
        </authorList>
    </citation>
    <scope>NUCLEOTIDE SEQUENCE [LARGE SCALE GENOMIC DNA]</scope>
    <source>
        <strain evidence="7 8">AB-hyl4</strain>
    </source>
</reference>
<sequence length="498" mass="52003">MSRINTNVNSLLSQRVLNNQNKSLNTSLERLSTGLRINRGADDPAGLIASENLRSEKASIAAAISNAERADQVVNIAEGGLQEINALLLEMQSLVGESANDAGLSREEREANQLQVDSILQTIDRIAQATSFQGSKLLNGTYDFTVEDQNAGVEGFKINAAKLGHDDTRDVQVLVTQSAQHAGLYMDMDGAALNLSSADDRFVLEVGGAMGSRQFTFASGTSLEAMATQMNTFKEVTGVSAVASGNGLILKSTVMGSDQFVSVDIVDHGGQAGGIQNFEANDANAVAAGSTAFDTVTNAIRDKGQDVGAIVNGIAATARGENLRINTDFLDVEIQLSTEAAQSLDTIDAFTITGGGAKFNLGPNVDITNQVSIGIGNVAARNLGTLSSGFLDALGSSKDANVVDGDLAKAQRIVDDAITQISGQRGRLGAFQKNIVGATIRSLGVALENTSAAESAIRDTDFASETAEMTRSQILQQAATNVLSMANSQPQSVLQLLG</sequence>
<dbReference type="Pfam" id="PF00669">
    <property type="entry name" value="Flagellin_N"/>
    <property type="match status" value="1"/>
</dbReference>
<keyword evidence="7" id="KW-0969">Cilium</keyword>
<dbReference type="PANTHER" id="PTHR42792">
    <property type="entry name" value="FLAGELLIN"/>
    <property type="match status" value="1"/>
</dbReference>
<proteinExistence type="inferred from homology"/>
<dbReference type="InterPro" id="IPR042187">
    <property type="entry name" value="Flagellin_C_sub2"/>
</dbReference>
<dbReference type="SUPFAM" id="SSF64518">
    <property type="entry name" value="Phase 1 flagellin"/>
    <property type="match status" value="1"/>
</dbReference>
<comment type="caution">
    <text evidence="7">The sequence shown here is derived from an EMBL/GenBank/DDBJ whole genome shotgun (WGS) entry which is preliminary data.</text>
</comment>
<keyword evidence="8" id="KW-1185">Reference proteome</keyword>
<feature type="domain" description="Flagellin C-terminal" evidence="6">
    <location>
        <begin position="413"/>
        <end position="497"/>
    </location>
</feature>
<accession>A0ABV4U736</accession>
<evidence type="ECO:0000256" key="4">
    <source>
        <dbReference type="RuleBase" id="RU362073"/>
    </source>
</evidence>
<keyword evidence="3 4" id="KW-0975">Bacterial flagellum</keyword>
<dbReference type="PRINTS" id="PR00207">
    <property type="entry name" value="FLAGELLIN"/>
</dbReference>
<evidence type="ECO:0000256" key="1">
    <source>
        <dbReference type="ARBA" id="ARBA00005709"/>
    </source>
</evidence>
<comment type="similarity">
    <text evidence="1 4">Belongs to the bacterial flagellin family.</text>
</comment>
<dbReference type="Gene3D" id="6.10.10.10">
    <property type="entry name" value="Flagellar export chaperone, C-terminal domain"/>
    <property type="match status" value="1"/>
</dbReference>
<dbReference type="EMBL" id="JBGUBD010000007">
    <property type="protein sequence ID" value="MFA9479122.1"/>
    <property type="molecule type" value="Genomic_DNA"/>
</dbReference>
<evidence type="ECO:0000259" key="6">
    <source>
        <dbReference type="Pfam" id="PF00700"/>
    </source>
</evidence>
<dbReference type="Pfam" id="PF00700">
    <property type="entry name" value="Flagellin_C"/>
    <property type="match status" value="1"/>
</dbReference>
<organism evidence="7 8">
    <name type="scientific">Natronomicrosphaera hydrolytica</name>
    <dbReference type="NCBI Taxonomy" id="3242702"/>
    <lineage>
        <taxon>Bacteria</taxon>
        <taxon>Pseudomonadati</taxon>
        <taxon>Planctomycetota</taxon>
        <taxon>Phycisphaerae</taxon>
        <taxon>Phycisphaerales</taxon>
        <taxon>Phycisphaeraceae</taxon>
        <taxon>Natronomicrosphaera</taxon>
    </lineage>
</organism>